<name>A0ABY4FL62_9MICO</name>
<gene>
    <name evidence="3" type="ORF">MUN78_15270</name>
</gene>
<evidence type="ECO:0000313" key="3">
    <source>
        <dbReference type="EMBL" id="UOQ57004.1"/>
    </source>
</evidence>
<accession>A0ABY4FL62</accession>
<dbReference type="InterPro" id="IPR029058">
    <property type="entry name" value="AB_hydrolase_fold"/>
</dbReference>
<keyword evidence="3" id="KW-0378">Hydrolase</keyword>
<feature type="domain" description="AB hydrolase-1" evidence="2">
    <location>
        <begin position="78"/>
        <end position="275"/>
    </location>
</feature>
<evidence type="ECO:0000256" key="1">
    <source>
        <dbReference type="SAM" id="MobiDB-lite"/>
    </source>
</evidence>
<dbReference type="RefSeq" id="WP_244727583.1">
    <property type="nucleotide sequence ID" value="NZ_CP095045.1"/>
</dbReference>
<dbReference type="PANTHER" id="PTHR43689">
    <property type="entry name" value="HYDROLASE"/>
    <property type="match status" value="1"/>
</dbReference>
<dbReference type="PANTHER" id="PTHR43689:SF8">
    <property type="entry name" value="ALPHA_BETA-HYDROLASES SUPERFAMILY PROTEIN"/>
    <property type="match status" value="1"/>
</dbReference>
<proteinExistence type="predicted"/>
<keyword evidence="4" id="KW-1185">Reference proteome</keyword>
<feature type="region of interest" description="Disordered" evidence="1">
    <location>
        <begin position="296"/>
        <end position="334"/>
    </location>
</feature>
<evidence type="ECO:0000259" key="2">
    <source>
        <dbReference type="Pfam" id="PF12697"/>
    </source>
</evidence>
<reference evidence="3 4" key="1">
    <citation type="submission" date="2022-04" db="EMBL/GenBank/DDBJ databases">
        <title>Leucobacter sp. isolated from rhizosphere of garlic.</title>
        <authorList>
            <person name="Won M."/>
            <person name="Lee C.-M."/>
            <person name="Woen H.-Y."/>
            <person name="Kwon S.-W."/>
        </authorList>
    </citation>
    <scope>NUCLEOTIDE SEQUENCE [LARGE SCALE GENOMIC DNA]</scope>
    <source>
        <strain evidence="3 4">H21R-40</strain>
    </source>
</reference>
<evidence type="ECO:0000313" key="4">
    <source>
        <dbReference type="Proteomes" id="UP000831786"/>
    </source>
</evidence>
<dbReference type="SUPFAM" id="SSF53474">
    <property type="entry name" value="alpha/beta-Hydrolases"/>
    <property type="match status" value="1"/>
</dbReference>
<dbReference type="Pfam" id="PF12697">
    <property type="entry name" value="Abhydrolase_6"/>
    <property type="match status" value="1"/>
</dbReference>
<dbReference type="GO" id="GO:0016787">
    <property type="term" value="F:hydrolase activity"/>
    <property type="evidence" value="ECO:0007669"/>
    <property type="project" value="UniProtKB-KW"/>
</dbReference>
<feature type="compositionally biased region" description="Low complexity" evidence="1">
    <location>
        <begin position="299"/>
        <end position="320"/>
    </location>
</feature>
<sequence>MPRRRRLQEFVGGGIRAAARVSPALGGALAYRAFFATSPRMPVREAEAALFHEARRASLRVRGRAIAVFEWGEGAPAVLLMHGWRGRATQFAPLVRELLAQGCRVVAFDAPGHGASPGRRADIRDWVDAAERLQASHGPFGVVVGHSFGALAALACARSAVPVPAVVSIAGATSPVAFVERFAHGLGLAGGVAEEMLVRLRRRLAVDEDEFARRYDAVRHPLPASTELLVAHDRGDRTMPCGEAVRLRGAHAGRSRLLLTEGCGHNRILASDRVLAAVGALARGDLRSVDALAAEDEGATAATTNQASASQPEFPRAPSAPLMPPPNAAGSPAS</sequence>
<dbReference type="EMBL" id="CP095045">
    <property type="protein sequence ID" value="UOQ57004.1"/>
    <property type="molecule type" value="Genomic_DNA"/>
</dbReference>
<protein>
    <submittedName>
        <fullName evidence="3">Alpha/beta hydrolase</fullName>
    </submittedName>
</protein>
<dbReference type="InterPro" id="IPR000073">
    <property type="entry name" value="AB_hydrolase_1"/>
</dbReference>
<organism evidence="3 4">
    <name type="scientific">Leucobacter allii</name>
    <dbReference type="NCBI Taxonomy" id="2932247"/>
    <lineage>
        <taxon>Bacteria</taxon>
        <taxon>Bacillati</taxon>
        <taxon>Actinomycetota</taxon>
        <taxon>Actinomycetes</taxon>
        <taxon>Micrococcales</taxon>
        <taxon>Microbacteriaceae</taxon>
        <taxon>Leucobacter</taxon>
    </lineage>
</organism>
<dbReference type="Proteomes" id="UP000831786">
    <property type="component" value="Chromosome"/>
</dbReference>
<dbReference type="Gene3D" id="3.40.50.1820">
    <property type="entry name" value="alpha/beta hydrolase"/>
    <property type="match status" value="1"/>
</dbReference>